<keyword evidence="2 10" id="KW-0813">Transport</keyword>
<proteinExistence type="inferred from homology"/>
<comment type="caution">
    <text evidence="15">The sequence shown here is derived from an EMBL/GenBank/DDBJ whole genome shotgun (WGS) entry which is preliminary data.</text>
</comment>
<evidence type="ECO:0000256" key="5">
    <source>
        <dbReference type="ARBA" id="ARBA00022729"/>
    </source>
</evidence>
<evidence type="ECO:0000256" key="1">
    <source>
        <dbReference type="ARBA" id="ARBA00004571"/>
    </source>
</evidence>
<evidence type="ECO:0000259" key="13">
    <source>
        <dbReference type="Pfam" id="PF00593"/>
    </source>
</evidence>
<dbReference type="InterPro" id="IPR000531">
    <property type="entry name" value="Beta-barrel_TonB"/>
</dbReference>
<dbReference type="EMBL" id="JAPNKA010000001">
    <property type="protein sequence ID" value="MCY1080221.1"/>
    <property type="molecule type" value="Genomic_DNA"/>
</dbReference>
<evidence type="ECO:0000256" key="9">
    <source>
        <dbReference type="ARBA" id="ARBA00023237"/>
    </source>
</evidence>
<keyword evidence="3 10" id="KW-1134">Transmembrane beta strand</keyword>
<evidence type="ECO:0000256" key="3">
    <source>
        <dbReference type="ARBA" id="ARBA00022452"/>
    </source>
</evidence>
<dbReference type="RefSeq" id="WP_267538895.1">
    <property type="nucleotide sequence ID" value="NZ_JAPNKA010000001.1"/>
</dbReference>
<dbReference type="PANTHER" id="PTHR30069:SF29">
    <property type="entry name" value="HEMOGLOBIN AND HEMOGLOBIN-HAPTOGLOBIN-BINDING PROTEIN 1-RELATED"/>
    <property type="match status" value="1"/>
</dbReference>
<feature type="domain" description="TonB-dependent receptor plug" evidence="14">
    <location>
        <begin position="65"/>
        <end position="174"/>
    </location>
</feature>
<evidence type="ECO:0000256" key="10">
    <source>
        <dbReference type="PROSITE-ProRule" id="PRU01360"/>
    </source>
</evidence>
<dbReference type="Pfam" id="PF00593">
    <property type="entry name" value="TonB_dep_Rec_b-barrel"/>
    <property type="match status" value="1"/>
</dbReference>
<reference evidence="15 16" key="1">
    <citation type="submission" date="2022-11" db="EMBL/GenBank/DDBJ databases">
        <title>Minimal conservation of predation-associated metabolite biosynthetic gene clusters underscores biosynthetic potential of Myxococcota including descriptions for ten novel species: Archangium lansinium sp. nov., Myxococcus landrumus sp. nov., Nannocystis bai.</title>
        <authorList>
            <person name="Ahearne A."/>
            <person name="Stevens C."/>
            <person name="Phillips K."/>
        </authorList>
    </citation>
    <scope>NUCLEOTIDE SEQUENCE [LARGE SCALE GENOMIC DNA]</scope>
    <source>
        <strain evidence="15 16">MIWBW</strain>
    </source>
</reference>
<feature type="signal peptide" evidence="12">
    <location>
        <begin position="1"/>
        <end position="24"/>
    </location>
</feature>
<keyword evidence="5 12" id="KW-0732">Signal</keyword>
<dbReference type="InterPro" id="IPR039426">
    <property type="entry name" value="TonB-dep_rcpt-like"/>
</dbReference>
<organism evidence="15 16">
    <name type="scientific">Archangium lansingense</name>
    <dbReference type="NCBI Taxonomy" id="2995310"/>
    <lineage>
        <taxon>Bacteria</taxon>
        <taxon>Pseudomonadati</taxon>
        <taxon>Myxococcota</taxon>
        <taxon>Myxococcia</taxon>
        <taxon>Myxococcales</taxon>
        <taxon>Cystobacterineae</taxon>
        <taxon>Archangiaceae</taxon>
        <taxon>Archangium</taxon>
    </lineage>
</organism>
<feature type="domain" description="TonB-dependent receptor-like beta-barrel" evidence="13">
    <location>
        <begin position="304"/>
        <end position="689"/>
    </location>
</feature>
<keyword evidence="9 10" id="KW-0998">Cell outer membrane</keyword>
<dbReference type="Gene3D" id="2.170.130.10">
    <property type="entry name" value="TonB-dependent receptor, plug domain"/>
    <property type="match status" value="1"/>
</dbReference>
<evidence type="ECO:0000259" key="14">
    <source>
        <dbReference type="Pfam" id="PF07715"/>
    </source>
</evidence>
<sequence length="722" mass="76673">MRGQPRPSIIAALLGSLLATVAGAEEPPSPPLEELPPGDIERLDLESLLEIPVVSPTKEEQRGARTPAVVSVISGEEIQARGYTSLAEVLSSVPGLYDVYDLTTHNMGIRGINGGARASGNVLKLMIDGHPVDYRPTTGNFFGEELIPLQLVERVEVIRGPASALYGANAFLGVVNVITKSGEALNGAQLVGYGGTVRQHPGGGGALVLGGAEGPVELVAGLSAFYIDRSGLELPASSPLLEEPRNPVATRGPSRDDISRPRSVFAKGSVGLGGGGRLKLLASIQNLDAGGEFQDFGPLSHGTRIAVLNQNYRLAYEVEPSEKLSLELTGHYLHGAPSSVERLDLGRPDFVLLSSSGVEGFGASAGGRWEVHPILILTLGADFVSEDHLLQTFDRLLTQDVIAPDGTVLRPVGTIIPGEAHGERRVFRNAGALVQALLSLGEDWSVVAGGRLDLHNIYGANPSGRVGVVYAPPEKALSVKLLYGSSFKAPSAVQLYTQPMTILDIQGNPNLEAQTAHTVELAGTHGLAELGELSLNLFALGVNGRVEFVQKGLYLQAQNILQEWVVGGELESRFQPTPALKLRLSGSVARTVSRSAGVLLTGAPEIHNPLFPTYQVYLMGEYKLPWAGLLASLELSPIGPRGASQSNALRKGTDYQVPAYLYTAAALSVPQLHPWEKYSTRLTLRVSNVFNRPWVEPGFGGIDYPHQGLTAFLTVVQSLGNP</sequence>
<evidence type="ECO:0000256" key="6">
    <source>
        <dbReference type="ARBA" id="ARBA00023077"/>
    </source>
</evidence>
<evidence type="ECO:0000256" key="8">
    <source>
        <dbReference type="ARBA" id="ARBA00023170"/>
    </source>
</evidence>
<dbReference type="InterPro" id="IPR037066">
    <property type="entry name" value="Plug_dom_sf"/>
</dbReference>
<dbReference type="Gene3D" id="2.40.170.20">
    <property type="entry name" value="TonB-dependent receptor, beta-barrel domain"/>
    <property type="match status" value="1"/>
</dbReference>
<keyword evidence="4 10" id="KW-0812">Transmembrane</keyword>
<dbReference type="SUPFAM" id="SSF56935">
    <property type="entry name" value="Porins"/>
    <property type="match status" value="1"/>
</dbReference>
<keyword evidence="8 15" id="KW-0675">Receptor</keyword>
<evidence type="ECO:0000256" key="7">
    <source>
        <dbReference type="ARBA" id="ARBA00023136"/>
    </source>
</evidence>
<comment type="similarity">
    <text evidence="10 11">Belongs to the TonB-dependent receptor family.</text>
</comment>
<evidence type="ECO:0000256" key="11">
    <source>
        <dbReference type="RuleBase" id="RU003357"/>
    </source>
</evidence>
<evidence type="ECO:0000313" key="15">
    <source>
        <dbReference type="EMBL" id="MCY1080221.1"/>
    </source>
</evidence>
<evidence type="ECO:0000256" key="12">
    <source>
        <dbReference type="SAM" id="SignalP"/>
    </source>
</evidence>
<keyword evidence="7 10" id="KW-0472">Membrane</keyword>
<feature type="chain" id="PRO_5045053297" evidence="12">
    <location>
        <begin position="25"/>
        <end position="722"/>
    </location>
</feature>
<dbReference type="Pfam" id="PF07715">
    <property type="entry name" value="Plug"/>
    <property type="match status" value="1"/>
</dbReference>
<comment type="subcellular location">
    <subcellularLocation>
        <location evidence="1 10">Cell outer membrane</location>
        <topology evidence="1 10">Multi-pass membrane protein</topology>
    </subcellularLocation>
</comment>
<dbReference type="PROSITE" id="PS52016">
    <property type="entry name" value="TONB_DEPENDENT_REC_3"/>
    <property type="match status" value="1"/>
</dbReference>
<name>A0ABT4AEV8_9BACT</name>
<dbReference type="InterPro" id="IPR012910">
    <property type="entry name" value="Plug_dom"/>
</dbReference>
<evidence type="ECO:0000313" key="16">
    <source>
        <dbReference type="Proteomes" id="UP001207654"/>
    </source>
</evidence>
<accession>A0ABT4AEV8</accession>
<keyword evidence="16" id="KW-1185">Reference proteome</keyword>
<dbReference type="PANTHER" id="PTHR30069">
    <property type="entry name" value="TONB-DEPENDENT OUTER MEMBRANE RECEPTOR"/>
    <property type="match status" value="1"/>
</dbReference>
<keyword evidence="6 11" id="KW-0798">TonB box</keyword>
<protein>
    <submittedName>
        <fullName evidence="15">TonB-dependent receptor</fullName>
    </submittedName>
</protein>
<dbReference type="InterPro" id="IPR036942">
    <property type="entry name" value="Beta-barrel_TonB_sf"/>
</dbReference>
<evidence type="ECO:0000256" key="2">
    <source>
        <dbReference type="ARBA" id="ARBA00022448"/>
    </source>
</evidence>
<dbReference type="Proteomes" id="UP001207654">
    <property type="component" value="Unassembled WGS sequence"/>
</dbReference>
<evidence type="ECO:0000256" key="4">
    <source>
        <dbReference type="ARBA" id="ARBA00022692"/>
    </source>
</evidence>
<gene>
    <name evidence="15" type="ORF">OV287_37795</name>
</gene>